<gene>
    <name evidence="2" type="ORF">BDV95DRAFT_69318</name>
</gene>
<name>A0A7C8I6X3_9PLEO</name>
<accession>A0A7C8I6X3</accession>
<feature type="region of interest" description="Disordered" evidence="1">
    <location>
        <begin position="1"/>
        <end position="21"/>
    </location>
</feature>
<organism evidence="2 3">
    <name type="scientific">Massariosphaeria phaeospora</name>
    <dbReference type="NCBI Taxonomy" id="100035"/>
    <lineage>
        <taxon>Eukaryota</taxon>
        <taxon>Fungi</taxon>
        <taxon>Dikarya</taxon>
        <taxon>Ascomycota</taxon>
        <taxon>Pezizomycotina</taxon>
        <taxon>Dothideomycetes</taxon>
        <taxon>Pleosporomycetidae</taxon>
        <taxon>Pleosporales</taxon>
        <taxon>Pleosporales incertae sedis</taxon>
        <taxon>Massariosphaeria</taxon>
    </lineage>
</organism>
<proteinExistence type="predicted"/>
<evidence type="ECO:0000313" key="3">
    <source>
        <dbReference type="Proteomes" id="UP000481861"/>
    </source>
</evidence>
<keyword evidence="3" id="KW-1185">Reference proteome</keyword>
<evidence type="ECO:0000313" key="2">
    <source>
        <dbReference type="EMBL" id="KAF2870826.1"/>
    </source>
</evidence>
<dbReference type="AlphaFoldDB" id="A0A7C8I6X3"/>
<dbReference type="Proteomes" id="UP000481861">
    <property type="component" value="Unassembled WGS sequence"/>
</dbReference>
<sequence length="124" mass="12890">MPLASWLQVSGKGSGSSSPASRRVLGQAAFFPCPCSCRLSLASTRARNRPAAHLLAMSPLTQPATSSQQLYGVVRSPPTQGPRVVAARGHLRQRHQSLVAVSTGPAAAGDQTGAEAGAWAEPRY</sequence>
<protein>
    <submittedName>
        <fullName evidence="2">Uncharacterized protein</fullName>
    </submittedName>
</protein>
<feature type="region of interest" description="Disordered" evidence="1">
    <location>
        <begin position="96"/>
        <end position="124"/>
    </location>
</feature>
<reference evidence="2 3" key="1">
    <citation type="submission" date="2020-01" db="EMBL/GenBank/DDBJ databases">
        <authorList>
            <consortium name="DOE Joint Genome Institute"/>
            <person name="Haridas S."/>
            <person name="Albert R."/>
            <person name="Binder M."/>
            <person name="Bloem J."/>
            <person name="Labutti K."/>
            <person name="Salamov A."/>
            <person name="Andreopoulos B."/>
            <person name="Baker S.E."/>
            <person name="Barry K."/>
            <person name="Bills G."/>
            <person name="Bluhm B.H."/>
            <person name="Cannon C."/>
            <person name="Castanera R."/>
            <person name="Culley D.E."/>
            <person name="Daum C."/>
            <person name="Ezra D."/>
            <person name="Gonzalez J.B."/>
            <person name="Henrissat B."/>
            <person name="Kuo A."/>
            <person name="Liang C."/>
            <person name="Lipzen A."/>
            <person name="Lutzoni F."/>
            <person name="Magnuson J."/>
            <person name="Mondo S."/>
            <person name="Nolan M."/>
            <person name="Ohm R."/>
            <person name="Pangilinan J."/>
            <person name="Park H.-J.H."/>
            <person name="Ramirez L."/>
            <person name="Alfaro M."/>
            <person name="Sun H."/>
            <person name="Tritt A."/>
            <person name="Yoshinaga Y."/>
            <person name="Zwiers L.-H.L."/>
            <person name="Turgeon B.G."/>
            <person name="Goodwin S.B."/>
            <person name="Spatafora J.W."/>
            <person name="Crous P.W."/>
            <person name="Grigoriev I.V."/>
        </authorList>
    </citation>
    <scope>NUCLEOTIDE SEQUENCE [LARGE SCALE GENOMIC DNA]</scope>
    <source>
        <strain evidence="2 3">CBS 611.86</strain>
    </source>
</reference>
<comment type="caution">
    <text evidence="2">The sequence shown here is derived from an EMBL/GenBank/DDBJ whole genome shotgun (WGS) entry which is preliminary data.</text>
</comment>
<evidence type="ECO:0000256" key="1">
    <source>
        <dbReference type="SAM" id="MobiDB-lite"/>
    </source>
</evidence>
<dbReference type="EMBL" id="JAADJZ010000013">
    <property type="protein sequence ID" value="KAF2870826.1"/>
    <property type="molecule type" value="Genomic_DNA"/>
</dbReference>